<feature type="transmembrane region" description="Helical" evidence="1">
    <location>
        <begin position="73"/>
        <end position="92"/>
    </location>
</feature>
<evidence type="ECO:0000313" key="5">
    <source>
        <dbReference type="Proteomes" id="UP000054859"/>
    </source>
</evidence>
<dbReference type="GO" id="GO:0016020">
    <property type="term" value="C:membrane"/>
    <property type="evidence" value="ECO:0007669"/>
    <property type="project" value="UniProtKB-SubCell"/>
</dbReference>
<reference evidence="3 5" key="1">
    <citation type="submission" date="2015-11" db="EMBL/GenBank/DDBJ databases">
        <title>Identification of large and diverse effector repertoires of 38 Legionella species.</title>
        <authorList>
            <person name="Burstein D."/>
            <person name="Amaro F."/>
            <person name="Zusman T."/>
            <person name="Lifshitz Z."/>
            <person name="Cohen O."/>
            <person name="Gilbert J.A."/>
            <person name="Pupko T."/>
            <person name="Shuman H.A."/>
            <person name="Segal G."/>
        </authorList>
    </citation>
    <scope>NUCLEOTIDE SEQUENCE [LARGE SCALE GENOMIC DNA]</scope>
    <source>
        <strain evidence="3 5">1762-AUS-E</strain>
    </source>
</reference>
<sequence length="299" mass="34895">MNAISFWNLLLSILLCALSSLVFGVNFLFFKYPGNNYFPPNTLFIAIALLLMYFGFWLQYGKEKKITQLLKETIYFFLIMSILALTTTAAQFTPYTPIDKWIVQLETYFGLNLSAVIAWTNQHTYFKKFLGFIYDTLPFQMAYIPLLVILFGKKLYIREYYFLLLLSGLIGFTIYYFFPTTAPASIITSPFFSQEQYATGLKFFQIHHHITPSTLDGGMVALPSFHAIWAWFCCYLLREWKSMFYVSLFLNLFLILSCVLLGWHYPLDIVASGIIILLSHSAYWLINNSYRGTHFYLFK</sequence>
<evidence type="ECO:0000313" key="3">
    <source>
        <dbReference type="EMBL" id="KTC65083.1"/>
    </source>
</evidence>
<dbReference type="Proteomes" id="UP000054859">
    <property type="component" value="Unassembled WGS sequence"/>
</dbReference>
<dbReference type="AlphaFoldDB" id="A0A0W0R282"/>
<proteinExistence type="predicted"/>
<protein>
    <recommendedName>
        <fullName evidence="2">Inositolphosphotransferase Aur1/Ipt1 domain-containing protein</fullName>
    </recommendedName>
</protein>
<feature type="transmembrane region" description="Helical" evidence="1">
    <location>
        <begin position="129"/>
        <end position="151"/>
    </location>
</feature>
<feature type="transmembrane region" description="Helical" evidence="1">
    <location>
        <begin position="160"/>
        <end position="178"/>
    </location>
</feature>
<dbReference type="KEGG" id="ladl:NCTC12735_01024"/>
<dbReference type="Pfam" id="PF14378">
    <property type="entry name" value="PAP2_3"/>
    <property type="match status" value="1"/>
</dbReference>
<gene>
    <name evidence="3" type="ORF">Lade_1606</name>
    <name evidence="4" type="ORF">NCTC12735_01024</name>
</gene>
<reference evidence="4 6" key="2">
    <citation type="submission" date="2018-12" db="EMBL/GenBank/DDBJ databases">
        <authorList>
            <consortium name="Pathogen Informatics"/>
        </authorList>
    </citation>
    <scope>NUCLEOTIDE SEQUENCE [LARGE SCALE GENOMIC DNA]</scope>
    <source>
        <strain evidence="4 6">NCTC12735</strain>
        <plasmid evidence="6">13</plasmid>
    </source>
</reference>
<dbReference type="Proteomes" id="UP000281170">
    <property type="component" value="Plasmid 13"/>
</dbReference>
<feature type="transmembrane region" description="Helical" evidence="1">
    <location>
        <begin position="244"/>
        <end position="263"/>
    </location>
</feature>
<feature type="transmembrane region" description="Helical" evidence="1">
    <location>
        <begin position="43"/>
        <end position="61"/>
    </location>
</feature>
<evidence type="ECO:0000259" key="2">
    <source>
        <dbReference type="Pfam" id="PF14378"/>
    </source>
</evidence>
<evidence type="ECO:0000313" key="6">
    <source>
        <dbReference type="Proteomes" id="UP000281170"/>
    </source>
</evidence>
<feature type="transmembrane region" description="Helical" evidence="1">
    <location>
        <begin position="218"/>
        <end position="237"/>
    </location>
</feature>
<name>A0A0W0R282_9GAMM</name>
<accession>A0A0W0R282</accession>
<evidence type="ECO:0000313" key="4">
    <source>
        <dbReference type="EMBL" id="VEH85397.1"/>
    </source>
</evidence>
<dbReference type="EMBL" id="LR134422">
    <property type="protein sequence ID" value="VEH85397.1"/>
    <property type="molecule type" value="Genomic_DNA"/>
</dbReference>
<keyword evidence="1" id="KW-0812">Transmembrane</keyword>
<keyword evidence="1" id="KW-0472">Membrane</keyword>
<organism evidence="3 5">
    <name type="scientific">Legionella adelaidensis</name>
    <dbReference type="NCBI Taxonomy" id="45056"/>
    <lineage>
        <taxon>Bacteria</taxon>
        <taxon>Pseudomonadati</taxon>
        <taxon>Pseudomonadota</taxon>
        <taxon>Gammaproteobacteria</taxon>
        <taxon>Legionellales</taxon>
        <taxon>Legionellaceae</taxon>
        <taxon>Legionella</taxon>
    </lineage>
</organism>
<dbReference type="OrthoDB" id="5653236at2"/>
<keyword evidence="1" id="KW-1133">Transmembrane helix</keyword>
<dbReference type="STRING" id="45056.Lade_1606"/>
<dbReference type="RefSeq" id="WP_058462677.1">
    <property type="nucleotide sequence ID" value="NZ_CAAAHS010000009.1"/>
</dbReference>
<dbReference type="EMBL" id="LNKA01000010">
    <property type="protein sequence ID" value="KTC65083.1"/>
    <property type="molecule type" value="Genomic_DNA"/>
</dbReference>
<feature type="transmembrane region" description="Helical" evidence="1">
    <location>
        <begin position="269"/>
        <end position="286"/>
    </location>
</feature>
<keyword evidence="4" id="KW-0614">Plasmid</keyword>
<dbReference type="InterPro" id="IPR026841">
    <property type="entry name" value="Aur1/Ipt1"/>
</dbReference>
<evidence type="ECO:0000256" key="1">
    <source>
        <dbReference type="SAM" id="Phobius"/>
    </source>
</evidence>
<geneLocation type="plasmid" evidence="4 6">
    <name>13</name>
</geneLocation>
<keyword evidence="5" id="KW-1185">Reference proteome</keyword>
<dbReference type="PATRIC" id="fig|45056.6.peg.1658"/>
<feature type="domain" description="Inositolphosphotransferase Aur1/Ipt1" evidence="2">
    <location>
        <begin position="100"/>
        <end position="281"/>
    </location>
</feature>